<gene>
    <name evidence="1" type="ORF">DW068_08730</name>
</gene>
<organism evidence="1 2">
    <name type="scientific">Anaerobutyricum hallii</name>
    <dbReference type="NCBI Taxonomy" id="39488"/>
    <lineage>
        <taxon>Bacteria</taxon>
        <taxon>Bacillati</taxon>
        <taxon>Bacillota</taxon>
        <taxon>Clostridia</taxon>
        <taxon>Lachnospirales</taxon>
        <taxon>Lachnospiraceae</taxon>
        <taxon>Anaerobutyricum</taxon>
    </lineage>
</organism>
<protein>
    <submittedName>
        <fullName evidence="1">Uncharacterized protein</fullName>
    </submittedName>
</protein>
<accession>A0A415G6T0</accession>
<dbReference type="Proteomes" id="UP000283497">
    <property type="component" value="Unassembled WGS sequence"/>
</dbReference>
<proteinExistence type="predicted"/>
<dbReference type="AlphaFoldDB" id="A0A415G6T0"/>
<name>A0A415G6T0_9FIRM</name>
<evidence type="ECO:0000313" key="2">
    <source>
        <dbReference type="Proteomes" id="UP000283497"/>
    </source>
</evidence>
<evidence type="ECO:0000313" key="1">
    <source>
        <dbReference type="EMBL" id="RHK38757.1"/>
    </source>
</evidence>
<comment type="caution">
    <text evidence="1">The sequence shown here is derived from an EMBL/GenBank/DDBJ whole genome shotgun (WGS) entry which is preliminary data.</text>
</comment>
<dbReference type="RefSeq" id="WP_118314592.1">
    <property type="nucleotide sequence ID" value="NZ_CALLAX010000079.1"/>
</dbReference>
<reference evidence="1 2" key="1">
    <citation type="submission" date="2018-08" db="EMBL/GenBank/DDBJ databases">
        <title>A genome reference for cultivated species of the human gut microbiota.</title>
        <authorList>
            <person name="Zou Y."/>
            <person name="Xue W."/>
            <person name="Luo G."/>
        </authorList>
    </citation>
    <scope>NUCLEOTIDE SEQUENCE [LARGE SCALE GENOMIC DNA]</scope>
    <source>
        <strain evidence="1 2">AF45-14BH</strain>
    </source>
</reference>
<sequence length="165" mass="18079">MKNTIVIDATKNCICDLVSTVDNGENRFFIEIRADTSLNPRLEIESEQIQITGSPFVCEIGTAYYVGTGSLQFRIVDDNHAGDYFQITKIAKVDGNLFLSQKSNFNYELIQVIAENKTGVPIATVVSLGVVKGGANVGIKSDGTLWTEEHATESITNLELDEICK</sequence>
<dbReference type="EMBL" id="QRNJ01000031">
    <property type="protein sequence ID" value="RHK38757.1"/>
    <property type="molecule type" value="Genomic_DNA"/>
</dbReference>